<gene>
    <name evidence="2" type="ORF">WJX73_001228</name>
</gene>
<dbReference type="InterPro" id="IPR036047">
    <property type="entry name" value="F-box-like_dom_sf"/>
</dbReference>
<comment type="caution">
    <text evidence="2">The sequence shown here is derived from an EMBL/GenBank/DDBJ whole genome shotgun (WGS) entry which is preliminary data.</text>
</comment>
<feature type="domain" description="F-box" evidence="1">
    <location>
        <begin position="11"/>
        <end position="59"/>
    </location>
</feature>
<protein>
    <recommendedName>
        <fullName evidence="1">F-box domain-containing protein</fullName>
    </recommendedName>
</protein>
<evidence type="ECO:0000313" key="3">
    <source>
        <dbReference type="Proteomes" id="UP001465755"/>
    </source>
</evidence>
<evidence type="ECO:0000313" key="2">
    <source>
        <dbReference type="EMBL" id="KAK9801367.1"/>
    </source>
</evidence>
<dbReference type="Pfam" id="PF12937">
    <property type="entry name" value="F-box-like"/>
    <property type="match status" value="1"/>
</dbReference>
<organism evidence="2 3">
    <name type="scientific">Symbiochloris irregularis</name>
    <dbReference type="NCBI Taxonomy" id="706552"/>
    <lineage>
        <taxon>Eukaryota</taxon>
        <taxon>Viridiplantae</taxon>
        <taxon>Chlorophyta</taxon>
        <taxon>core chlorophytes</taxon>
        <taxon>Trebouxiophyceae</taxon>
        <taxon>Trebouxiales</taxon>
        <taxon>Trebouxiaceae</taxon>
        <taxon>Symbiochloris</taxon>
    </lineage>
</organism>
<evidence type="ECO:0000259" key="1">
    <source>
        <dbReference type="PROSITE" id="PS50181"/>
    </source>
</evidence>
<accession>A0AAW1NWV2</accession>
<keyword evidence="3" id="KW-1185">Reference proteome</keyword>
<dbReference type="CDD" id="cd09917">
    <property type="entry name" value="F-box_SF"/>
    <property type="match status" value="1"/>
</dbReference>
<proteinExistence type="predicted"/>
<dbReference type="EMBL" id="JALJOQ010000076">
    <property type="protein sequence ID" value="KAK9801367.1"/>
    <property type="molecule type" value="Genomic_DNA"/>
</dbReference>
<dbReference type="Proteomes" id="UP001465755">
    <property type="component" value="Unassembled WGS sequence"/>
</dbReference>
<dbReference type="AlphaFoldDB" id="A0AAW1NWV2"/>
<dbReference type="InterPro" id="IPR001810">
    <property type="entry name" value="F-box_dom"/>
</dbReference>
<dbReference type="Gene3D" id="1.20.1280.50">
    <property type="match status" value="1"/>
</dbReference>
<dbReference type="SMART" id="SM00256">
    <property type="entry name" value="FBOX"/>
    <property type="match status" value="1"/>
</dbReference>
<sequence length="236" mass="26242">MVLAGGDARQPTVGLPIPIELHCKIFALLGFKDKINCQRVCKAWNQVLREPLSPIWGNVALSMARPELVPTVQASRDAFQRWSTVSRWIKQRAPGISVLRIGCSCCWLRGPSECKGDRGHLMALLACLKPLTVDIDLVFKCSRRERPPFTQGPSFGDISSRLIQITLHSIVLHEDLLAFGDCKRLACLAMSIMNSCKLTAEALEGLGSLPRLQHLEFIFNKPAQPDQLLTFLWAQG</sequence>
<reference evidence="2 3" key="1">
    <citation type="journal article" date="2024" name="Nat. Commun.">
        <title>Phylogenomics reveals the evolutionary origins of lichenization in chlorophyte algae.</title>
        <authorList>
            <person name="Puginier C."/>
            <person name="Libourel C."/>
            <person name="Otte J."/>
            <person name="Skaloud P."/>
            <person name="Haon M."/>
            <person name="Grisel S."/>
            <person name="Petersen M."/>
            <person name="Berrin J.G."/>
            <person name="Delaux P.M."/>
            <person name="Dal Grande F."/>
            <person name="Keller J."/>
        </authorList>
    </citation>
    <scope>NUCLEOTIDE SEQUENCE [LARGE SCALE GENOMIC DNA]</scope>
    <source>
        <strain evidence="2 3">SAG 2036</strain>
    </source>
</reference>
<name>A0AAW1NWV2_9CHLO</name>
<dbReference type="SUPFAM" id="SSF81383">
    <property type="entry name" value="F-box domain"/>
    <property type="match status" value="1"/>
</dbReference>
<dbReference type="PROSITE" id="PS50181">
    <property type="entry name" value="FBOX"/>
    <property type="match status" value="1"/>
</dbReference>